<feature type="site" description="Histone H3K4me3 binding" evidence="8">
    <location>
        <position position="200"/>
    </location>
</feature>
<dbReference type="OrthoDB" id="5411773at2759"/>
<dbReference type="Pfam" id="PF12998">
    <property type="entry name" value="ING"/>
    <property type="match status" value="1"/>
</dbReference>
<dbReference type="STRING" id="6290.A0A0N4WAH2"/>
<dbReference type="PANTHER" id="PTHR10333:SF42">
    <property type="entry name" value="INHIBITOR OF GROWTH PROTEIN 5"/>
    <property type="match status" value="1"/>
</dbReference>
<evidence type="ECO:0000256" key="1">
    <source>
        <dbReference type="ARBA" id="ARBA00004123"/>
    </source>
</evidence>
<protein>
    <submittedName>
        <fullName evidence="14">Inhibitor of growth protein</fullName>
    </submittedName>
</protein>
<keyword evidence="4" id="KW-0863">Zinc-finger</keyword>
<dbReference type="SMART" id="SM01408">
    <property type="entry name" value="ING"/>
    <property type="match status" value="1"/>
</dbReference>
<dbReference type="SMART" id="SM00249">
    <property type="entry name" value="PHD"/>
    <property type="match status" value="1"/>
</dbReference>
<feature type="domain" description="Zinc finger PHD-type" evidence="10">
    <location>
        <begin position="177"/>
        <end position="235"/>
    </location>
</feature>
<evidence type="ECO:0000256" key="9">
    <source>
        <dbReference type="SAM" id="MobiDB-lite"/>
    </source>
</evidence>
<dbReference type="GO" id="GO:0005634">
    <property type="term" value="C:nucleus"/>
    <property type="evidence" value="ECO:0007669"/>
    <property type="project" value="UniProtKB-SubCell"/>
</dbReference>
<keyword evidence="13" id="KW-1185">Reference proteome</keyword>
<dbReference type="Gene3D" id="3.30.40.10">
    <property type="entry name" value="Zinc/RING finger domain, C3HC4 (zinc finger)"/>
    <property type="match status" value="1"/>
</dbReference>
<evidence type="ECO:0000256" key="5">
    <source>
        <dbReference type="ARBA" id="ARBA00022833"/>
    </source>
</evidence>
<evidence type="ECO:0000313" key="14">
    <source>
        <dbReference type="WBParaSite" id="HPLM_0000737901-mRNA-1"/>
    </source>
</evidence>
<feature type="compositionally biased region" description="Basic and acidic residues" evidence="9">
    <location>
        <begin position="117"/>
        <end position="132"/>
    </location>
</feature>
<dbReference type="InterPro" id="IPR011011">
    <property type="entry name" value="Znf_FYVE_PHD"/>
</dbReference>
<dbReference type="AlphaFoldDB" id="A0A0N4WAH2"/>
<dbReference type="Proteomes" id="UP000268014">
    <property type="component" value="Unassembled WGS sequence"/>
</dbReference>
<evidence type="ECO:0000256" key="8">
    <source>
        <dbReference type="PIRSR" id="PIRSR628651-50"/>
    </source>
</evidence>
<keyword evidence="5" id="KW-0862">Zinc</keyword>
<organism evidence="14">
    <name type="scientific">Haemonchus placei</name>
    <name type="common">Barber's pole worm</name>
    <dbReference type="NCBI Taxonomy" id="6290"/>
    <lineage>
        <taxon>Eukaryota</taxon>
        <taxon>Metazoa</taxon>
        <taxon>Ecdysozoa</taxon>
        <taxon>Nematoda</taxon>
        <taxon>Chromadorea</taxon>
        <taxon>Rhabditida</taxon>
        <taxon>Rhabditina</taxon>
        <taxon>Rhabditomorpha</taxon>
        <taxon>Strongyloidea</taxon>
        <taxon>Trichostrongylidae</taxon>
        <taxon>Haemonchus</taxon>
    </lineage>
</organism>
<dbReference type="GO" id="GO:0008270">
    <property type="term" value="F:zinc ion binding"/>
    <property type="evidence" value="ECO:0007669"/>
    <property type="project" value="UniProtKB-KW"/>
</dbReference>
<dbReference type="EMBL" id="UZAF01016648">
    <property type="protein sequence ID" value="VDO31696.1"/>
    <property type="molecule type" value="Genomic_DNA"/>
</dbReference>
<keyword evidence="3" id="KW-0479">Metal-binding</keyword>
<evidence type="ECO:0000256" key="4">
    <source>
        <dbReference type="ARBA" id="ARBA00022771"/>
    </source>
</evidence>
<dbReference type="OMA" id="PIYITPQ"/>
<evidence type="ECO:0000313" key="12">
    <source>
        <dbReference type="EMBL" id="VDO31696.1"/>
    </source>
</evidence>
<keyword evidence="7" id="KW-0539">Nucleus</keyword>
<reference evidence="12 13" key="2">
    <citation type="submission" date="2018-11" db="EMBL/GenBank/DDBJ databases">
        <authorList>
            <consortium name="Pathogen Informatics"/>
        </authorList>
    </citation>
    <scope>NUCLEOTIDE SEQUENCE [LARGE SCALE GENOMIC DNA]</scope>
    <source>
        <strain evidence="12 13">MHpl1</strain>
    </source>
</reference>
<feature type="site" description="Histone H3K4me3 binding" evidence="8">
    <location>
        <position position="177"/>
    </location>
</feature>
<feature type="compositionally biased region" description="Basic residues" evidence="9">
    <location>
        <begin position="133"/>
        <end position="145"/>
    </location>
</feature>
<evidence type="ECO:0000259" key="10">
    <source>
        <dbReference type="SMART" id="SM00249"/>
    </source>
</evidence>
<dbReference type="CDD" id="cd15505">
    <property type="entry name" value="PHD_ING"/>
    <property type="match status" value="1"/>
</dbReference>
<dbReference type="SUPFAM" id="SSF57903">
    <property type="entry name" value="FYVE/PHD zinc finger"/>
    <property type="match status" value="1"/>
</dbReference>
<evidence type="ECO:0000259" key="11">
    <source>
        <dbReference type="SMART" id="SM01408"/>
    </source>
</evidence>
<evidence type="ECO:0000256" key="3">
    <source>
        <dbReference type="ARBA" id="ARBA00022723"/>
    </source>
</evidence>
<dbReference type="InterPro" id="IPR001965">
    <property type="entry name" value="Znf_PHD"/>
</dbReference>
<reference evidence="14" key="1">
    <citation type="submission" date="2017-02" db="UniProtKB">
        <authorList>
            <consortium name="WormBaseParasite"/>
        </authorList>
    </citation>
    <scope>IDENTIFICATION</scope>
</reference>
<evidence type="ECO:0000256" key="7">
    <source>
        <dbReference type="ARBA" id="ARBA00023242"/>
    </source>
</evidence>
<feature type="site" description="Histone H3K4me3 binding" evidence="8">
    <location>
        <position position="188"/>
    </location>
</feature>
<feature type="domain" description="Inhibitor of growth protein N-terminal histone-binding" evidence="11">
    <location>
        <begin position="4"/>
        <end position="105"/>
    </location>
</feature>
<dbReference type="PANTHER" id="PTHR10333">
    <property type="entry name" value="INHIBITOR OF GROWTH PROTEIN"/>
    <property type="match status" value="1"/>
</dbReference>
<dbReference type="InterPro" id="IPR013083">
    <property type="entry name" value="Znf_RING/FYVE/PHD"/>
</dbReference>
<dbReference type="Gene3D" id="6.10.140.1740">
    <property type="match status" value="1"/>
</dbReference>
<sequence>MAESLKNYMEKLDDLPPSICKNAQEIREIDEKVERMSKEIQQRLEFHVRNVKKLSNEHRVKLYKETQALFKEVDKLSDRKVKIAQRMYDTVDNHIKEMDEEIAKFHEYQRKKYEEAQAAKEATRDDAQDKSVKSLKKPNKRRKRTDTKNTENEVANSFASSAVVPLDMPVDPNEPTYCICHQVSFGQMVACDGPHCKNEWFHFQCVGLTSSPIGSIFSFSFSSIIPISGSLNDCSKA</sequence>
<dbReference type="InterPro" id="IPR028651">
    <property type="entry name" value="ING_fam"/>
</dbReference>
<dbReference type="CDD" id="cd16859">
    <property type="entry name" value="ING_ING4_5"/>
    <property type="match status" value="1"/>
</dbReference>
<gene>
    <name evidence="12" type="ORF">HPLM_LOCUS7371</name>
</gene>
<feature type="region of interest" description="Disordered" evidence="9">
    <location>
        <begin position="117"/>
        <end position="154"/>
    </location>
</feature>
<dbReference type="WBParaSite" id="HPLM_0000737901-mRNA-1">
    <property type="protein sequence ID" value="HPLM_0000737901-mRNA-1"/>
    <property type="gene ID" value="HPLM_0000737901"/>
</dbReference>
<comment type="subcellular location">
    <subcellularLocation>
        <location evidence="1">Nucleus</location>
    </subcellularLocation>
</comment>
<accession>A0A0N4WAH2</accession>
<evidence type="ECO:0000256" key="2">
    <source>
        <dbReference type="ARBA" id="ARBA00010210"/>
    </source>
</evidence>
<evidence type="ECO:0000313" key="13">
    <source>
        <dbReference type="Proteomes" id="UP000268014"/>
    </source>
</evidence>
<keyword evidence="6" id="KW-0156">Chromatin regulator</keyword>
<proteinExistence type="inferred from homology"/>
<dbReference type="InterPro" id="IPR024610">
    <property type="entry name" value="ING_N_histone-binding"/>
</dbReference>
<evidence type="ECO:0000256" key="6">
    <source>
        <dbReference type="ARBA" id="ARBA00022853"/>
    </source>
</evidence>
<name>A0A0N4WAH2_HAEPC</name>
<comment type="similarity">
    <text evidence="2">Belongs to the ING family.</text>
</comment>
<feature type="site" description="Histone H3K4me3 binding" evidence="8">
    <location>
        <position position="192"/>
    </location>
</feature>